<reference evidence="2" key="1">
    <citation type="submission" date="2020-12" db="EMBL/GenBank/DDBJ databases">
        <title>Metabolic potential, ecology and presence of endohyphal bacteria is reflected in genomic diversity of Mucoromycotina.</title>
        <authorList>
            <person name="Muszewska A."/>
            <person name="Okrasinska A."/>
            <person name="Steczkiewicz K."/>
            <person name="Drgas O."/>
            <person name="Orlowska M."/>
            <person name="Perlinska-Lenart U."/>
            <person name="Aleksandrzak-Piekarczyk T."/>
            <person name="Szatraj K."/>
            <person name="Zielenkiewicz U."/>
            <person name="Pilsyk S."/>
            <person name="Malc E."/>
            <person name="Mieczkowski P."/>
            <person name="Kruszewska J.S."/>
            <person name="Biernat P."/>
            <person name="Pawlowska J."/>
        </authorList>
    </citation>
    <scope>NUCLEOTIDE SEQUENCE</scope>
    <source>
        <strain evidence="2">WA0000017839</strain>
    </source>
</reference>
<proteinExistence type="predicted"/>
<feature type="compositionally biased region" description="Polar residues" evidence="1">
    <location>
        <begin position="13"/>
        <end position="26"/>
    </location>
</feature>
<evidence type="ECO:0000313" key="3">
    <source>
        <dbReference type="Proteomes" id="UP000603453"/>
    </source>
</evidence>
<comment type="caution">
    <text evidence="2">The sequence shown here is derived from an EMBL/GenBank/DDBJ whole genome shotgun (WGS) entry which is preliminary data.</text>
</comment>
<dbReference type="AlphaFoldDB" id="A0A8H7UXV0"/>
<evidence type="ECO:0000313" key="2">
    <source>
        <dbReference type="EMBL" id="KAG2196073.1"/>
    </source>
</evidence>
<sequence length="104" mass="11133">MYQESAATPAPIENSSDMDIQDCQATSGPSGLSGFSGLSGTDATQTQKGNVGPIIKNNSPTSDELDEDSELIKLYQNRIKQLHKAQLMSDDLDTLKKTTNSSPN</sequence>
<accession>A0A8H7UXV0</accession>
<keyword evidence="3" id="KW-1185">Reference proteome</keyword>
<feature type="region of interest" description="Disordered" evidence="1">
    <location>
        <begin position="1"/>
        <end position="65"/>
    </location>
</feature>
<dbReference type="EMBL" id="JAEPRD010000154">
    <property type="protein sequence ID" value="KAG2196073.1"/>
    <property type="molecule type" value="Genomic_DNA"/>
</dbReference>
<name>A0A8H7UXV0_9FUNG</name>
<feature type="compositionally biased region" description="Low complexity" evidence="1">
    <location>
        <begin position="27"/>
        <end position="40"/>
    </location>
</feature>
<gene>
    <name evidence="2" type="ORF">INT47_008167</name>
</gene>
<organism evidence="2 3">
    <name type="scientific">Mucor saturninus</name>
    <dbReference type="NCBI Taxonomy" id="64648"/>
    <lineage>
        <taxon>Eukaryota</taxon>
        <taxon>Fungi</taxon>
        <taxon>Fungi incertae sedis</taxon>
        <taxon>Mucoromycota</taxon>
        <taxon>Mucoromycotina</taxon>
        <taxon>Mucoromycetes</taxon>
        <taxon>Mucorales</taxon>
        <taxon>Mucorineae</taxon>
        <taxon>Mucoraceae</taxon>
        <taxon>Mucor</taxon>
    </lineage>
</organism>
<evidence type="ECO:0000256" key="1">
    <source>
        <dbReference type="SAM" id="MobiDB-lite"/>
    </source>
</evidence>
<protein>
    <submittedName>
        <fullName evidence="2">Uncharacterized protein</fullName>
    </submittedName>
</protein>
<dbReference type="Proteomes" id="UP000603453">
    <property type="component" value="Unassembled WGS sequence"/>
</dbReference>